<dbReference type="Gene3D" id="2.60.120.260">
    <property type="entry name" value="Galactose-binding domain-like"/>
    <property type="match status" value="1"/>
</dbReference>
<feature type="domain" description="F5/8 type C" evidence="2">
    <location>
        <begin position="26"/>
        <end position="140"/>
    </location>
</feature>
<dbReference type="PROSITE" id="PS50022">
    <property type="entry name" value="FA58C_3"/>
    <property type="match status" value="1"/>
</dbReference>
<dbReference type="OrthoDB" id="10028859at2759"/>
<dbReference type="SUPFAM" id="SSF49785">
    <property type="entry name" value="Galactose-binding domain-like"/>
    <property type="match status" value="1"/>
</dbReference>
<dbReference type="EMBL" id="KB303899">
    <property type="protein sequence ID" value="ELU02586.1"/>
    <property type="molecule type" value="Genomic_DNA"/>
</dbReference>
<dbReference type="EnsemblMetazoa" id="CapteT190396">
    <property type="protein sequence ID" value="CapteP190396"/>
    <property type="gene ID" value="CapteG190396"/>
</dbReference>
<proteinExistence type="predicted"/>
<protein>
    <recommendedName>
        <fullName evidence="2">F5/8 type C domain-containing protein</fullName>
    </recommendedName>
</protein>
<name>R7U8X6_CAPTE</name>
<dbReference type="Proteomes" id="UP000014760">
    <property type="component" value="Unassembled WGS sequence"/>
</dbReference>
<sequence>MDTALTTAVILYLVLRHEVAPTSASCHCGGFAPLITDVDNAQVFASPHETHHSPARSKNSGESWWAKNYNGSFDSPWIGVDFTTNRIIAGVATSSSFDADGVETFSIDYRLDGSDIWINHTDADGNITVNTADHVQQIDS</sequence>
<accession>R7U8X6</accession>
<gene>
    <name evidence="3" type="ORF">CAPTEDRAFT_190396</name>
</gene>
<feature type="chain" id="PRO_5008787773" description="F5/8 type C domain-containing protein" evidence="1">
    <location>
        <begin position="25"/>
        <end position="140"/>
    </location>
</feature>
<reference evidence="5" key="1">
    <citation type="submission" date="2012-12" db="EMBL/GenBank/DDBJ databases">
        <authorList>
            <person name="Hellsten U."/>
            <person name="Grimwood J."/>
            <person name="Chapman J.A."/>
            <person name="Shapiro H."/>
            <person name="Aerts A."/>
            <person name="Otillar R.P."/>
            <person name="Terry A.Y."/>
            <person name="Boore J.L."/>
            <person name="Simakov O."/>
            <person name="Marletaz F."/>
            <person name="Cho S.-J."/>
            <person name="Edsinger-Gonzales E."/>
            <person name="Havlak P."/>
            <person name="Kuo D.-H."/>
            <person name="Larsson T."/>
            <person name="Lv J."/>
            <person name="Arendt D."/>
            <person name="Savage R."/>
            <person name="Osoegawa K."/>
            <person name="de Jong P."/>
            <person name="Lindberg D.R."/>
            <person name="Seaver E.C."/>
            <person name="Weisblat D.A."/>
            <person name="Putnam N.H."/>
            <person name="Grigoriev I.V."/>
            <person name="Rokhsar D.S."/>
        </authorList>
    </citation>
    <scope>NUCLEOTIDE SEQUENCE</scope>
    <source>
        <strain evidence="5">I ESC-2004</strain>
    </source>
</reference>
<keyword evidence="5" id="KW-1185">Reference proteome</keyword>
<evidence type="ECO:0000259" key="2">
    <source>
        <dbReference type="PROSITE" id="PS50022"/>
    </source>
</evidence>
<organism evidence="3">
    <name type="scientific">Capitella teleta</name>
    <name type="common">Polychaete worm</name>
    <dbReference type="NCBI Taxonomy" id="283909"/>
    <lineage>
        <taxon>Eukaryota</taxon>
        <taxon>Metazoa</taxon>
        <taxon>Spiralia</taxon>
        <taxon>Lophotrochozoa</taxon>
        <taxon>Annelida</taxon>
        <taxon>Polychaeta</taxon>
        <taxon>Sedentaria</taxon>
        <taxon>Scolecida</taxon>
        <taxon>Capitellidae</taxon>
        <taxon>Capitella</taxon>
    </lineage>
</organism>
<dbReference type="AlphaFoldDB" id="R7U8X6"/>
<evidence type="ECO:0000313" key="5">
    <source>
        <dbReference type="Proteomes" id="UP000014760"/>
    </source>
</evidence>
<evidence type="ECO:0000313" key="4">
    <source>
        <dbReference type="EnsemblMetazoa" id="CapteP190396"/>
    </source>
</evidence>
<dbReference type="InterPro" id="IPR008979">
    <property type="entry name" value="Galactose-bd-like_sf"/>
</dbReference>
<dbReference type="EMBL" id="AMQN01008766">
    <property type="status" value="NOT_ANNOTATED_CDS"/>
    <property type="molecule type" value="Genomic_DNA"/>
</dbReference>
<dbReference type="HOGENOM" id="CLU_1836992_0_0_1"/>
<keyword evidence="1" id="KW-0732">Signal</keyword>
<feature type="signal peptide" evidence="1">
    <location>
        <begin position="1"/>
        <end position="24"/>
    </location>
</feature>
<dbReference type="InterPro" id="IPR000421">
    <property type="entry name" value="FA58C"/>
</dbReference>
<reference evidence="3 5" key="2">
    <citation type="journal article" date="2013" name="Nature">
        <title>Insights into bilaterian evolution from three spiralian genomes.</title>
        <authorList>
            <person name="Simakov O."/>
            <person name="Marletaz F."/>
            <person name="Cho S.J."/>
            <person name="Edsinger-Gonzales E."/>
            <person name="Havlak P."/>
            <person name="Hellsten U."/>
            <person name="Kuo D.H."/>
            <person name="Larsson T."/>
            <person name="Lv J."/>
            <person name="Arendt D."/>
            <person name="Savage R."/>
            <person name="Osoegawa K."/>
            <person name="de Jong P."/>
            <person name="Grimwood J."/>
            <person name="Chapman J.A."/>
            <person name="Shapiro H."/>
            <person name="Aerts A."/>
            <person name="Otillar R.P."/>
            <person name="Terry A.Y."/>
            <person name="Boore J.L."/>
            <person name="Grigoriev I.V."/>
            <person name="Lindberg D.R."/>
            <person name="Seaver E.C."/>
            <person name="Weisblat D.A."/>
            <person name="Putnam N.H."/>
            <person name="Rokhsar D.S."/>
        </authorList>
    </citation>
    <scope>NUCLEOTIDE SEQUENCE</scope>
    <source>
        <strain evidence="3 5">I ESC-2004</strain>
    </source>
</reference>
<reference evidence="4" key="3">
    <citation type="submission" date="2015-06" db="UniProtKB">
        <authorList>
            <consortium name="EnsemblMetazoa"/>
        </authorList>
    </citation>
    <scope>IDENTIFICATION</scope>
</reference>
<evidence type="ECO:0000313" key="3">
    <source>
        <dbReference type="EMBL" id="ELU02586.1"/>
    </source>
</evidence>
<evidence type="ECO:0000256" key="1">
    <source>
        <dbReference type="SAM" id="SignalP"/>
    </source>
</evidence>